<evidence type="ECO:0000313" key="1">
    <source>
        <dbReference type="EMBL" id="CAD5112486.1"/>
    </source>
</evidence>
<dbReference type="AlphaFoldDB" id="A0A7I8V9K2"/>
<name>A0A7I8V9K2_9ANNE</name>
<protein>
    <submittedName>
        <fullName evidence="1">DgyrCDS1702</fullName>
    </submittedName>
</protein>
<proteinExistence type="predicted"/>
<gene>
    <name evidence="1" type="ORF">DGYR_LOCUS1617</name>
</gene>
<organism evidence="1 2">
    <name type="scientific">Dimorphilus gyrociliatus</name>
    <dbReference type="NCBI Taxonomy" id="2664684"/>
    <lineage>
        <taxon>Eukaryota</taxon>
        <taxon>Metazoa</taxon>
        <taxon>Spiralia</taxon>
        <taxon>Lophotrochozoa</taxon>
        <taxon>Annelida</taxon>
        <taxon>Polychaeta</taxon>
        <taxon>Polychaeta incertae sedis</taxon>
        <taxon>Dinophilidae</taxon>
        <taxon>Dimorphilus</taxon>
    </lineage>
</organism>
<accession>A0A7I8V9K2</accession>
<evidence type="ECO:0000313" key="2">
    <source>
        <dbReference type="Proteomes" id="UP000549394"/>
    </source>
</evidence>
<sequence>MEFHKLDKYPRDRRLEGWDLFHVHPDLNIHCKDLGSRENMSISPEKYVICKEKQIFDERFVSKWHGELSPKYTFPILILAEILGRFLPFENKCEIIKDNFIIPYINFAEFTGILDGFQSENLFKDLNGKNLYLFCNESLVREVYDFKLPKSFKPNNLKEIWNIYFLIGKKTPLFKTNYKLFETIAYGCLRQYFLTNIFQVFSESDKDQNGFLINNQKVSEIKNFGVKWIKSNTNFQDIEYVMINRSATLMQSKVTAQRSPITFDRFLLRVIWYTEMLNTFLWQFSIFDKDNDRILRYKGKDHKSEVELINTCGLPELIEPLKKTFIKGQDIDRQSWIEAFYKNYANYDGHSINIYEHSKESLKVTPNYVGLYFLAFIQLTKNQLEKAPSKYFLNRGADLSSGKQWNERKSISKAYKNARKYLFKLATNNSIETFLKPNLEFFKKTGKDKVSEFLTNIYWKKASPCPI</sequence>
<dbReference type="Proteomes" id="UP000549394">
    <property type="component" value="Unassembled WGS sequence"/>
</dbReference>
<reference evidence="1 2" key="1">
    <citation type="submission" date="2020-08" db="EMBL/GenBank/DDBJ databases">
        <authorList>
            <person name="Hejnol A."/>
        </authorList>
    </citation>
    <scope>NUCLEOTIDE SEQUENCE [LARGE SCALE GENOMIC DNA]</scope>
</reference>
<comment type="caution">
    <text evidence="1">The sequence shown here is derived from an EMBL/GenBank/DDBJ whole genome shotgun (WGS) entry which is preliminary data.</text>
</comment>
<keyword evidence="2" id="KW-1185">Reference proteome</keyword>
<dbReference type="EMBL" id="CAJFCJ010000002">
    <property type="protein sequence ID" value="CAD5112486.1"/>
    <property type="molecule type" value="Genomic_DNA"/>
</dbReference>